<feature type="compositionally biased region" description="Basic and acidic residues" evidence="2">
    <location>
        <begin position="26"/>
        <end position="63"/>
    </location>
</feature>
<dbReference type="Proteomes" id="UP000265515">
    <property type="component" value="Unassembled WGS sequence"/>
</dbReference>
<keyword evidence="4" id="KW-1185">Reference proteome</keyword>
<proteinExistence type="predicted"/>
<dbReference type="Gramene" id="GBG68068">
    <property type="protein sequence ID" value="GBG68068"/>
    <property type="gene ID" value="CBR_g1189"/>
</dbReference>
<sequence>MGKLLGDQLKEVCPSILTTGGSNNQSKEDEVAKMRRESEEFRKSVEERMERLTLENEQLRRMNENPTLQAPTSRLGTRRRAGVLGEEAFVPTPGRSYPPVESLSELQKMRAAYQKVVKDKEMAEAEIRLLKDLKARSQVEVLELRQKLNLSKTPRTNLRATFEDAAKVSLEDDDEESEPLVKDEGVKSEEEEGSWLSGSECEGFEAEVRDAARERARERRKRKRQETAEGKRPATNVSSFDPSIGDLWHDPELPEEEDDGTTTEGSCDRRRRRSESPAPYDLSLIHI</sequence>
<evidence type="ECO:0000256" key="2">
    <source>
        <dbReference type="SAM" id="MobiDB-lite"/>
    </source>
</evidence>
<feature type="coiled-coil region" evidence="1">
    <location>
        <begin position="106"/>
        <end position="140"/>
    </location>
</feature>
<reference evidence="3 4" key="1">
    <citation type="journal article" date="2018" name="Cell">
        <title>The Chara Genome: Secondary Complexity and Implications for Plant Terrestrialization.</title>
        <authorList>
            <person name="Nishiyama T."/>
            <person name="Sakayama H."/>
            <person name="Vries J.D."/>
            <person name="Buschmann H."/>
            <person name="Saint-Marcoux D."/>
            <person name="Ullrich K.K."/>
            <person name="Haas F.B."/>
            <person name="Vanderstraeten L."/>
            <person name="Becker D."/>
            <person name="Lang D."/>
            <person name="Vosolsobe S."/>
            <person name="Rombauts S."/>
            <person name="Wilhelmsson P.K.I."/>
            <person name="Janitza P."/>
            <person name="Kern R."/>
            <person name="Heyl A."/>
            <person name="Rumpler F."/>
            <person name="Villalobos L.I.A.C."/>
            <person name="Clay J.M."/>
            <person name="Skokan R."/>
            <person name="Toyoda A."/>
            <person name="Suzuki Y."/>
            <person name="Kagoshima H."/>
            <person name="Schijlen E."/>
            <person name="Tajeshwar N."/>
            <person name="Catarino B."/>
            <person name="Hetherington A.J."/>
            <person name="Saltykova A."/>
            <person name="Bonnot C."/>
            <person name="Breuninger H."/>
            <person name="Symeonidi A."/>
            <person name="Radhakrishnan G.V."/>
            <person name="Van Nieuwerburgh F."/>
            <person name="Deforce D."/>
            <person name="Chang C."/>
            <person name="Karol K.G."/>
            <person name="Hedrich R."/>
            <person name="Ulvskov P."/>
            <person name="Glockner G."/>
            <person name="Delwiche C.F."/>
            <person name="Petrasek J."/>
            <person name="Van de Peer Y."/>
            <person name="Friml J."/>
            <person name="Beilby M."/>
            <person name="Dolan L."/>
            <person name="Kohara Y."/>
            <person name="Sugano S."/>
            <person name="Fujiyama A."/>
            <person name="Delaux P.-M."/>
            <person name="Quint M."/>
            <person name="TheiBen G."/>
            <person name="Hagemann M."/>
            <person name="Harholt J."/>
            <person name="Dunand C."/>
            <person name="Zachgo S."/>
            <person name="Langdale J."/>
            <person name="Maumus F."/>
            <person name="Straeten D.V.D."/>
            <person name="Gould S.B."/>
            <person name="Rensing S.A."/>
        </authorList>
    </citation>
    <scope>NUCLEOTIDE SEQUENCE [LARGE SCALE GENOMIC DNA]</scope>
    <source>
        <strain evidence="3 4">S276</strain>
    </source>
</reference>
<organism evidence="3 4">
    <name type="scientific">Chara braunii</name>
    <name type="common">Braun's stonewort</name>
    <dbReference type="NCBI Taxonomy" id="69332"/>
    <lineage>
        <taxon>Eukaryota</taxon>
        <taxon>Viridiplantae</taxon>
        <taxon>Streptophyta</taxon>
        <taxon>Charophyceae</taxon>
        <taxon>Charales</taxon>
        <taxon>Characeae</taxon>
        <taxon>Chara</taxon>
    </lineage>
</organism>
<evidence type="ECO:0000256" key="1">
    <source>
        <dbReference type="SAM" id="Coils"/>
    </source>
</evidence>
<name>A0A388KDC6_CHABU</name>
<feature type="region of interest" description="Disordered" evidence="2">
    <location>
        <begin position="15"/>
        <end position="101"/>
    </location>
</feature>
<feature type="compositionally biased region" description="Polar residues" evidence="2">
    <location>
        <begin position="64"/>
        <end position="75"/>
    </location>
</feature>
<feature type="compositionally biased region" description="Basic and acidic residues" evidence="2">
    <location>
        <begin position="206"/>
        <end position="217"/>
    </location>
</feature>
<gene>
    <name evidence="3" type="ORF">CBR_g1189</name>
</gene>
<evidence type="ECO:0000313" key="4">
    <source>
        <dbReference type="Proteomes" id="UP000265515"/>
    </source>
</evidence>
<dbReference type="AlphaFoldDB" id="A0A388KDC6"/>
<feature type="compositionally biased region" description="Polar residues" evidence="2">
    <location>
        <begin position="16"/>
        <end position="25"/>
    </location>
</feature>
<keyword evidence="1" id="KW-0175">Coiled coil</keyword>
<evidence type="ECO:0000313" key="3">
    <source>
        <dbReference type="EMBL" id="GBG68068.1"/>
    </source>
</evidence>
<feature type="region of interest" description="Disordered" evidence="2">
    <location>
        <begin position="164"/>
        <end position="287"/>
    </location>
</feature>
<comment type="caution">
    <text evidence="3">The sequence shown here is derived from an EMBL/GenBank/DDBJ whole genome shotgun (WGS) entry which is preliminary data.</text>
</comment>
<protein>
    <submittedName>
        <fullName evidence="3">Uncharacterized protein</fullName>
    </submittedName>
</protein>
<feature type="compositionally biased region" description="Basic and acidic residues" evidence="2">
    <location>
        <begin position="179"/>
        <end position="188"/>
    </location>
</feature>
<dbReference type="EMBL" id="BFEA01000095">
    <property type="protein sequence ID" value="GBG68068.1"/>
    <property type="molecule type" value="Genomic_DNA"/>
</dbReference>
<accession>A0A388KDC6</accession>